<evidence type="ECO:0000313" key="1">
    <source>
        <dbReference type="EMBL" id="KAJ2800827.1"/>
    </source>
</evidence>
<organism evidence="1 2">
    <name type="scientific">Coemansia furcata</name>
    <dbReference type="NCBI Taxonomy" id="417177"/>
    <lineage>
        <taxon>Eukaryota</taxon>
        <taxon>Fungi</taxon>
        <taxon>Fungi incertae sedis</taxon>
        <taxon>Zoopagomycota</taxon>
        <taxon>Kickxellomycotina</taxon>
        <taxon>Kickxellomycetes</taxon>
        <taxon>Kickxellales</taxon>
        <taxon>Kickxellaceae</taxon>
        <taxon>Coemansia</taxon>
    </lineage>
</organism>
<evidence type="ECO:0000313" key="2">
    <source>
        <dbReference type="Proteomes" id="UP001140096"/>
    </source>
</evidence>
<proteinExistence type="predicted"/>
<accession>A0ACC1L4L8</accession>
<gene>
    <name evidence="1" type="ORF">H4S07_005084</name>
</gene>
<protein>
    <submittedName>
        <fullName evidence="1">Uncharacterized protein</fullName>
    </submittedName>
</protein>
<keyword evidence="2" id="KW-1185">Reference proteome</keyword>
<reference evidence="1" key="1">
    <citation type="submission" date="2022-07" db="EMBL/GenBank/DDBJ databases">
        <title>Phylogenomic reconstructions and comparative analyses of Kickxellomycotina fungi.</title>
        <authorList>
            <person name="Reynolds N.K."/>
            <person name="Stajich J.E."/>
            <person name="Barry K."/>
            <person name="Grigoriev I.V."/>
            <person name="Crous P."/>
            <person name="Smith M.E."/>
        </authorList>
    </citation>
    <scope>NUCLEOTIDE SEQUENCE</scope>
    <source>
        <strain evidence="1">CBS 102833</strain>
    </source>
</reference>
<dbReference type="EMBL" id="JANBUP010002330">
    <property type="protein sequence ID" value="KAJ2800827.1"/>
    <property type="molecule type" value="Genomic_DNA"/>
</dbReference>
<name>A0ACC1L4L8_9FUNG</name>
<sequence length="261" mass="30141">MADRMTGFIKEHYPTPVPANYRAVSNYMWVHMDDCIRIHDMFKGGFKWTKDDYEQAVVLRAQGLTYKEIARRLSPSLSLETVMYTLRRHLRPKRVREPLSVEELKEISRLVDEYAGKYLVVDIIDKIRSQLNLDNRRNCNITIALRIAAHAHYKAKIRDIDFDDLAYRIATGQTSDGLAAKELDIPYPAMASRLKSLRAKLFSPVWTEEETRKLIDYARNCDSKPNCAYFSKVLGTKSPYQCNGKISRLRSTGVLPHIPNI</sequence>
<dbReference type="Proteomes" id="UP001140096">
    <property type="component" value="Unassembled WGS sequence"/>
</dbReference>
<comment type="caution">
    <text evidence="1">The sequence shown here is derived from an EMBL/GenBank/DDBJ whole genome shotgun (WGS) entry which is preliminary data.</text>
</comment>